<comment type="caution">
    <text evidence="6">The sequence shown here is derived from an EMBL/GenBank/DDBJ whole genome shotgun (WGS) entry which is preliminary data.</text>
</comment>
<gene>
    <name evidence="6" type="ORF">H9826_02055</name>
</gene>
<evidence type="ECO:0000313" key="7">
    <source>
        <dbReference type="Proteomes" id="UP000886824"/>
    </source>
</evidence>
<keyword evidence="4" id="KW-0472">Membrane</keyword>
<dbReference type="Pfam" id="PF00122">
    <property type="entry name" value="E1-E2_ATPase"/>
    <property type="match status" value="1"/>
</dbReference>
<dbReference type="InterPro" id="IPR023298">
    <property type="entry name" value="ATPase_P-typ_TM_dom_sf"/>
</dbReference>
<accession>A0A9D1Z3V0</accession>
<evidence type="ECO:0000256" key="4">
    <source>
        <dbReference type="SAM" id="Phobius"/>
    </source>
</evidence>
<comment type="subcellular location">
    <subcellularLocation>
        <location evidence="1">Membrane</location>
        <topology evidence="1">Multi-pass membrane protein</topology>
    </subcellularLocation>
</comment>
<evidence type="ECO:0000259" key="5">
    <source>
        <dbReference type="SMART" id="SM00831"/>
    </source>
</evidence>
<dbReference type="PANTHER" id="PTHR42861">
    <property type="entry name" value="CALCIUM-TRANSPORTING ATPASE"/>
    <property type="match status" value="1"/>
</dbReference>
<dbReference type="NCBIfam" id="TIGR01494">
    <property type="entry name" value="ATPase_P-type"/>
    <property type="match status" value="1"/>
</dbReference>
<dbReference type="SMART" id="SM00831">
    <property type="entry name" value="Cation_ATPase_N"/>
    <property type="match status" value="1"/>
</dbReference>
<dbReference type="SUPFAM" id="SSF81653">
    <property type="entry name" value="Calcium ATPase, transduction domain A"/>
    <property type="match status" value="1"/>
</dbReference>
<dbReference type="InterPro" id="IPR059000">
    <property type="entry name" value="ATPase_P-type_domA"/>
</dbReference>
<dbReference type="GO" id="GO:0005524">
    <property type="term" value="F:ATP binding"/>
    <property type="evidence" value="ECO:0007669"/>
    <property type="project" value="UniProtKB-KW"/>
</dbReference>
<feature type="transmembrane region" description="Helical" evidence="4">
    <location>
        <begin position="57"/>
        <end position="76"/>
    </location>
</feature>
<reference evidence="6" key="1">
    <citation type="journal article" date="2021" name="PeerJ">
        <title>Extensive microbial diversity within the chicken gut microbiome revealed by metagenomics and culture.</title>
        <authorList>
            <person name="Gilroy R."/>
            <person name="Ravi A."/>
            <person name="Getino M."/>
            <person name="Pursley I."/>
            <person name="Horton D.L."/>
            <person name="Alikhan N.F."/>
            <person name="Baker D."/>
            <person name="Gharbi K."/>
            <person name="Hall N."/>
            <person name="Watson M."/>
            <person name="Adriaenssens E.M."/>
            <person name="Foster-Nyarko E."/>
            <person name="Jarju S."/>
            <person name="Secka A."/>
            <person name="Antonio M."/>
            <person name="Oren A."/>
            <person name="Chaudhuri R.R."/>
            <person name="La Ragione R."/>
            <person name="Hildebrand F."/>
            <person name="Pallen M.J."/>
        </authorList>
    </citation>
    <scope>NUCLEOTIDE SEQUENCE</scope>
    <source>
        <strain evidence="6">CHK33-7979</strain>
    </source>
</reference>
<keyword evidence="4" id="KW-1133">Transmembrane helix</keyword>
<evidence type="ECO:0000313" key="6">
    <source>
        <dbReference type="EMBL" id="HIY72745.1"/>
    </source>
</evidence>
<dbReference type="Pfam" id="PF00690">
    <property type="entry name" value="Cation_ATPase_N"/>
    <property type="match status" value="1"/>
</dbReference>
<dbReference type="InterPro" id="IPR001757">
    <property type="entry name" value="P_typ_ATPase"/>
</dbReference>
<keyword evidence="2" id="KW-0547">Nucleotide-binding</keyword>
<keyword evidence="3" id="KW-0067">ATP-binding</keyword>
<keyword evidence="4" id="KW-0812">Transmembrane</keyword>
<dbReference type="Proteomes" id="UP000886824">
    <property type="component" value="Unassembled WGS sequence"/>
</dbReference>
<reference evidence="6" key="2">
    <citation type="submission" date="2021-04" db="EMBL/GenBank/DDBJ databases">
        <authorList>
            <person name="Gilroy R."/>
        </authorList>
    </citation>
    <scope>NUCLEOTIDE SEQUENCE</scope>
    <source>
        <strain evidence="6">CHK33-7979</strain>
    </source>
</reference>
<dbReference type="EMBL" id="DXCX01000023">
    <property type="protein sequence ID" value="HIY72745.1"/>
    <property type="molecule type" value="Genomic_DNA"/>
</dbReference>
<evidence type="ECO:0000256" key="2">
    <source>
        <dbReference type="ARBA" id="ARBA00022741"/>
    </source>
</evidence>
<dbReference type="Gene3D" id="1.20.1110.10">
    <property type="entry name" value="Calcium-transporting ATPase, transmembrane domain"/>
    <property type="match status" value="1"/>
</dbReference>
<dbReference type="InterPro" id="IPR008250">
    <property type="entry name" value="ATPase_P-typ_transduc_dom_A_sf"/>
</dbReference>
<organism evidence="6 7">
    <name type="scientific">Candidatus Intestinimonas merdavium</name>
    <dbReference type="NCBI Taxonomy" id="2838622"/>
    <lineage>
        <taxon>Bacteria</taxon>
        <taxon>Bacillati</taxon>
        <taxon>Bacillota</taxon>
        <taxon>Clostridia</taxon>
        <taxon>Eubacteriales</taxon>
        <taxon>Intestinimonas</taxon>
    </lineage>
</organism>
<feature type="domain" description="Cation-transporting P-type ATPase N-terminal" evidence="5">
    <location>
        <begin position="4"/>
        <end position="77"/>
    </location>
</feature>
<dbReference type="InterPro" id="IPR004014">
    <property type="entry name" value="ATPase_P-typ_cation-transptr_N"/>
</dbReference>
<sequence>MEKVFFNRTPEETLEAVESARTGLTSAQAAERLERFGKNALAEGKKKSGLQVFLEQFQDLLVVILLVAAVISAVSGNVESTIVIFAVLILNAILGTVQHFKAEKSLESLKAMSSPTAKVLRDGKRAVIPSAQIVPGDIVELEAGDMVVADGRILENYSLKVNESSLTGESEGVEKTADVI</sequence>
<dbReference type="Gene3D" id="2.70.150.10">
    <property type="entry name" value="Calcium-transporting ATPase, cytoplasmic transduction domain A"/>
    <property type="match status" value="1"/>
</dbReference>
<feature type="non-terminal residue" evidence="6">
    <location>
        <position position="180"/>
    </location>
</feature>
<protein>
    <submittedName>
        <fullName evidence="6">HAD-IC family P-type ATPase</fullName>
    </submittedName>
</protein>
<evidence type="ECO:0000256" key="1">
    <source>
        <dbReference type="ARBA" id="ARBA00004141"/>
    </source>
</evidence>
<proteinExistence type="predicted"/>
<dbReference type="AlphaFoldDB" id="A0A9D1Z3V0"/>
<evidence type="ECO:0000256" key="3">
    <source>
        <dbReference type="ARBA" id="ARBA00022840"/>
    </source>
</evidence>
<dbReference type="GO" id="GO:0016020">
    <property type="term" value="C:membrane"/>
    <property type="evidence" value="ECO:0007669"/>
    <property type="project" value="UniProtKB-SubCell"/>
</dbReference>
<dbReference type="SUPFAM" id="SSF81665">
    <property type="entry name" value="Calcium ATPase, transmembrane domain M"/>
    <property type="match status" value="1"/>
</dbReference>
<dbReference type="GO" id="GO:0016887">
    <property type="term" value="F:ATP hydrolysis activity"/>
    <property type="evidence" value="ECO:0007669"/>
    <property type="project" value="InterPro"/>
</dbReference>
<name>A0A9D1Z3V0_9FIRM</name>